<dbReference type="Proteomes" id="UP000684084">
    <property type="component" value="Unassembled WGS sequence"/>
</dbReference>
<comment type="caution">
    <text evidence="1">The sequence shown here is derived from an EMBL/GenBank/DDBJ whole genome shotgun (WGS) entry which is preliminary data.</text>
</comment>
<organism evidence="1 2">
    <name type="scientific">Rhizophagus irregularis</name>
    <dbReference type="NCBI Taxonomy" id="588596"/>
    <lineage>
        <taxon>Eukaryota</taxon>
        <taxon>Fungi</taxon>
        <taxon>Fungi incertae sedis</taxon>
        <taxon>Mucoromycota</taxon>
        <taxon>Glomeromycotina</taxon>
        <taxon>Glomeromycetes</taxon>
        <taxon>Glomerales</taxon>
        <taxon>Glomeraceae</taxon>
        <taxon>Rhizophagus</taxon>
    </lineage>
</organism>
<gene>
    <name evidence="1" type="ORF">CHRIB12_LOCUS23635</name>
</gene>
<reference evidence="1" key="1">
    <citation type="submission" date="2020-05" db="EMBL/GenBank/DDBJ databases">
        <authorList>
            <person name="Rincon C."/>
            <person name="Sanders R I."/>
            <person name="Robbins C."/>
            <person name="Chaturvedi A."/>
        </authorList>
    </citation>
    <scope>NUCLEOTIDE SEQUENCE</scope>
    <source>
        <strain evidence="1">CHB12</strain>
    </source>
</reference>
<dbReference type="AlphaFoldDB" id="A0A916A104"/>
<sequence>MHLNEIIHEHKKNLAVILKRLGSNGGLLLYSRQERLILTCSLEGIFGTAIKDSPRDLLLKRPFRSPKDFKNRIAFKDGVTFDSDEEYCYCQFFSIYKRKQMEKENSSTELELHSTTFRSATNAPLFIIILL</sequence>
<proteinExistence type="predicted"/>
<evidence type="ECO:0000313" key="2">
    <source>
        <dbReference type="Proteomes" id="UP000684084"/>
    </source>
</evidence>
<accession>A0A916A104</accession>
<evidence type="ECO:0000313" key="1">
    <source>
        <dbReference type="EMBL" id="CAB5395010.1"/>
    </source>
</evidence>
<protein>
    <submittedName>
        <fullName evidence="1">Uncharacterized protein</fullName>
    </submittedName>
</protein>
<dbReference type="EMBL" id="CAGKOT010000094">
    <property type="protein sequence ID" value="CAB5395010.1"/>
    <property type="molecule type" value="Genomic_DNA"/>
</dbReference>
<name>A0A916A104_9GLOM</name>